<evidence type="ECO:0000313" key="4">
    <source>
        <dbReference type="EMBL" id="MCI3246050.1"/>
    </source>
</evidence>
<sequence length="748" mass="79002">MPGALSAALVLVHVLFAATIVGGLGLLLTATSYDALGGGVLALVAYAAAPGAVSWWLGRRSWEGGVRVWGALVAVQIWLIVASVGNVVHGSPRGFGQLLVPVLILWFLTRSDSRDWYRRPDYERQERRPFSLACMIRWRRDEGQTAVEYAGLVAIVAAIVTALVVSGFGTQISDGIQAQICKVTGMACPGPSGGDGTDVNARKGDDGTGGTGNTGGTTAGTTDGTGTGTGTGTGASTSTSTDNPDQKSDDQDGGDDGKKDDDGCFSGFGAFFGCAGNQIKQVGEGLFVDGVWGDLTGIYDMVRHPLDTLSGIGDYGKQLGSDWMDNSKDARDKWSKGDYLGAVLGWGGASLKTGGTVLYDTFIGDDVADQWNSGNKTRAVTTVLWNVGSLFIPGYDVGKVAEKLGVLGKLGKLGKLAEKAGKAAEDAKKAAKAGDVKGAEKAAKEADEAADAAEKKARESGCTLSAPARRIPYENGGLSGSASAGPGLSGSAGTGTTGLSGPPGTGTTVLAAGPSSPYIVLAEGGCDEDAKKEAEEARKQEREAYLAKKRAEEPERAKKAEQDKKQYPEPRHGDTSDPRNYNPPDWAENLRKPDFGSADNGDGFWASRDRNPAPNWKNESWLRYQEQITGTVRGREYVVPHPKEGVPDVEYDGWDASRQTYLEAKNGYDSFLSKTDKGRLTESGKQTFVTEARRQVEAAGGKAVEWHFSNPDVAKAARRAFRDEGLNIKVVYTEQKKAGGPRKPEAFD</sequence>
<dbReference type="Proteomes" id="UP001165270">
    <property type="component" value="Unassembled WGS sequence"/>
</dbReference>
<feature type="compositionally biased region" description="Gly residues" evidence="1">
    <location>
        <begin position="487"/>
        <end position="504"/>
    </location>
</feature>
<feature type="compositionally biased region" description="Basic and acidic residues" evidence="1">
    <location>
        <begin position="529"/>
        <end position="577"/>
    </location>
</feature>
<evidence type="ECO:0000259" key="3">
    <source>
        <dbReference type="Pfam" id="PF15648"/>
    </source>
</evidence>
<evidence type="ECO:0000256" key="1">
    <source>
        <dbReference type="SAM" id="MobiDB-lite"/>
    </source>
</evidence>
<feature type="transmembrane region" description="Helical" evidence="2">
    <location>
        <begin position="94"/>
        <end position="109"/>
    </location>
</feature>
<feature type="transmembrane region" description="Helical" evidence="2">
    <location>
        <begin position="146"/>
        <end position="169"/>
    </location>
</feature>
<keyword evidence="2" id="KW-0812">Transmembrane</keyword>
<accession>A0ABS9XVF7</accession>
<feature type="compositionally biased region" description="Gly residues" evidence="1">
    <location>
        <begin position="207"/>
        <end position="233"/>
    </location>
</feature>
<feature type="compositionally biased region" description="Basic and acidic residues" evidence="1">
    <location>
        <begin position="447"/>
        <end position="459"/>
    </location>
</feature>
<evidence type="ECO:0000256" key="2">
    <source>
        <dbReference type="SAM" id="Phobius"/>
    </source>
</evidence>
<feature type="compositionally biased region" description="Basic and acidic residues" evidence="1">
    <location>
        <begin position="244"/>
        <end position="259"/>
    </location>
</feature>
<feature type="transmembrane region" description="Helical" evidence="2">
    <location>
        <begin position="33"/>
        <end position="57"/>
    </location>
</feature>
<feature type="region of interest" description="Disordered" evidence="1">
    <location>
        <begin position="193"/>
        <end position="259"/>
    </location>
</feature>
<evidence type="ECO:0000313" key="5">
    <source>
        <dbReference type="Proteomes" id="UP001165270"/>
    </source>
</evidence>
<dbReference type="RefSeq" id="WP_242713464.1">
    <property type="nucleotide sequence ID" value="NZ_JALDAX010000028.1"/>
</dbReference>
<dbReference type="InterPro" id="IPR028904">
    <property type="entry name" value="Tox-REase-5_dom"/>
</dbReference>
<keyword evidence="5" id="KW-1185">Reference proteome</keyword>
<feature type="region of interest" description="Disordered" evidence="1">
    <location>
        <begin position="447"/>
        <end position="512"/>
    </location>
</feature>
<feature type="region of interest" description="Disordered" evidence="1">
    <location>
        <begin position="529"/>
        <end position="619"/>
    </location>
</feature>
<keyword evidence="2" id="KW-0472">Membrane</keyword>
<reference evidence="4" key="1">
    <citation type="submission" date="2022-03" db="EMBL/GenBank/DDBJ databases">
        <title>Streptomyces 7R015 and 7R016 isolated from Barleria lupulina in Thailand.</title>
        <authorList>
            <person name="Kanchanasin P."/>
            <person name="Phongsopitanun W."/>
            <person name="Tanasupawat S."/>
        </authorList>
    </citation>
    <scope>NUCLEOTIDE SEQUENCE</scope>
    <source>
        <strain evidence="4">7R016</strain>
    </source>
</reference>
<dbReference type="EMBL" id="JALDAX010000028">
    <property type="protein sequence ID" value="MCI3246050.1"/>
    <property type="molecule type" value="Genomic_DNA"/>
</dbReference>
<feature type="compositionally biased region" description="Low complexity" evidence="1">
    <location>
        <begin position="234"/>
        <end position="243"/>
    </location>
</feature>
<proteinExistence type="predicted"/>
<feature type="domain" description="Tox-REase-5" evidence="3">
    <location>
        <begin position="621"/>
        <end position="711"/>
    </location>
</feature>
<comment type="caution">
    <text evidence="4">The sequence shown here is derived from an EMBL/GenBank/DDBJ whole genome shotgun (WGS) entry which is preliminary data.</text>
</comment>
<gene>
    <name evidence="4" type="ORF">MQN93_40810</name>
</gene>
<name>A0ABS9XVF7_9ACTN</name>
<dbReference type="Pfam" id="PF15648">
    <property type="entry name" value="Tox-REase-5"/>
    <property type="match status" value="1"/>
</dbReference>
<feature type="transmembrane region" description="Helical" evidence="2">
    <location>
        <begin position="69"/>
        <end position="88"/>
    </location>
</feature>
<keyword evidence="2" id="KW-1133">Transmembrane helix</keyword>
<organism evidence="4 5">
    <name type="scientific">Streptomyces spinosisporus</name>
    <dbReference type="NCBI Taxonomy" id="2927582"/>
    <lineage>
        <taxon>Bacteria</taxon>
        <taxon>Bacillati</taxon>
        <taxon>Actinomycetota</taxon>
        <taxon>Actinomycetes</taxon>
        <taxon>Kitasatosporales</taxon>
        <taxon>Streptomycetaceae</taxon>
        <taxon>Streptomyces</taxon>
    </lineage>
</organism>
<protein>
    <submittedName>
        <fullName evidence="4">Tox-REase-5 domain-containing protein</fullName>
    </submittedName>
</protein>